<dbReference type="PRINTS" id="PR00320">
    <property type="entry name" value="GPROTEINBRPT"/>
</dbReference>
<reference evidence="7" key="1">
    <citation type="submission" date="2022-01" db="EMBL/GenBank/DDBJ databases">
        <title>Comparative genomics reveals a dynamic genome evolution in the ectomycorrhizal milk-cap (Lactarius) mushrooms.</title>
        <authorList>
            <consortium name="DOE Joint Genome Institute"/>
            <person name="Lebreton A."/>
            <person name="Tang N."/>
            <person name="Kuo A."/>
            <person name="LaButti K."/>
            <person name="Drula E."/>
            <person name="Barry K."/>
            <person name="Clum A."/>
            <person name="Lipzen A."/>
            <person name="Mousain D."/>
            <person name="Ng V."/>
            <person name="Wang R."/>
            <person name="Wang X."/>
            <person name="Dai Y."/>
            <person name="Henrissat B."/>
            <person name="Grigoriev I.V."/>
            <person name="Guerin-Laguette A."/>
            <person name="Yu F."/>
            <person name="Martin F.M."/>
        </authorList>
    </citation>
    <scope>NUCLEOTIDE SEQUENCE</scope>
    <source>
        <strain evidence="7">QP</strain>
    </source>
</reference>
<gene>
    <name evidence="7" type="ORF">EDB92DRAFT_1946672</name>
</gene>
<comment type="caution">
    <text evidence="7">The sequence shown here is derived from an EMBL/GenBank/DDBJ whole genome shotgun (WGS) entry which is preliminary data.</text>
</comment>
<organism evidence="7 8">
    <name type="scientific">Lactarius akahatsu</name>
    <dbReference type="NCBI Taxonomy" id="416441"/>
    <lineage>
        <taxon>Eukaryota</taxon>
        <taxon>Fungi</taxon>
        <taxon>Dikarya</taxon>
        <taxon>Basidiomycota</taxon>
        <taxon>Agaricomycotina</taxon>
        <taxon>Agaricomycetes</taxon>
        <taxon>Russulales</taxon>
        <taxon>Russulaceae</taxon>
        <taxon>Lactarius</taxon>
    </lineage>
</organism>
<dbReference type="SUPFAM" id="SSF50978">
    <property type="entry name" value="WD40 repeat-like"/>
    <property type="match status" value="1"/>
</dbReference>
<feature type="repeat" description="WD" evidence="4">
    <location>
        <begin position="1043"/>
        <end position="1085"/>
    </location>
</feature>
<evidence type="ECO:0000256" key="1">
    <source>
        <dbReference type="ARBA" id="ARBA00022553"/>
    </source>
</evidence>
<dbReference type="InterPro" id="IPR000719">
    <property type="entry name" value="Prot_kinase_dom"/>
</dbReference>
<name>A0AAD4QA68_9AGAM</name>
<feature type="domain" description="Protein kinase" evidence="6">
    <location>
        <begin position="259"/>
        <end position="632"/>
    </location>
</feature>
<keyword evidence="8" id="KW-1185">Reference proteome</keyword>
<feature type="region of interest" description="Disordered" evidence="5">
    <location>
        <begin position="882"/>
        <end position="901"/>
    </location>
</feature>
<dbReference type="SUPFAM" id="SSF56112">
    <property type="entry name" value="Protein kinase-like (PK-like)"/>
    <property type="match status" value="1"/>
</dbReference>
<feature type="compositionally biased region" description="Basic and acidic residues" evidence="5">
    <location>
        <begin position="700"/>
        <end position="713"/>
    </location>
</feature>
<dbReference type="InterPro" id="IPR001680">
    <property type="entry name" value="WD40_rpt"/>
</dbReference>
<keyword evidence="2 4" id="KW-0853">WD repeat</keyword>
<dbReference type="PROSITE" id="PS50011">
    <property type="entry name" value="PROTEIN_KINASE_DOM"/>
    <property type="match status" value="1"/>
</dbReference>
<feature type="compositionally biased region" description="Basic residues" evidence="5">
    <location>
        <begin position="889"/>
        <end position="899"/>
    </location>
</feature>
<dbReference type="GO" id="GO:0004672">
    <property type="term" value="F:protein kinase activity"/>
    <property type="evidence" value="ECO:0007669"/>
    <property type="project" value="InterPro"/>
</dbReference>
<dbReference type="PROSITE" id="PS00678">
    <property type="entry name" value="WD_REPEATS_1"/>
    <property type="match status" value="2"/>
</dbReference>
<evidence type="ECO:0000259" key="6">
    <source>
        <dbReference type="PROSITE" id="PS50011"/>
    </source>
</evidence>
<dbReference type="GO" id="GO:0005524">
    <property type="term" value="F:ATP binding"/>
    <property type="evidence" value="ECO:0007669"/>
    <property type="project" value="InterPro"/>
</dbReference>
<dbReference type="Gene3D" id="2.130.10.10">
    <property type="entry name" value="YVTN repeat-like/Quinoprotein amine dehydrogenase"/>
    <property type="match status" value="1"/>
</dbReference>
<evidence type="ECO:0000313" key="8">
    <source>
        <dbReference type="Proteomes" id="UP001201163"/>
    </source>
</evidence>
<feature type="region of interest" description="Disordered" evidence="5">
    <location>
        <begin position="1153"/>
        <end position="1172"/>
    </location>
</feature>
<evidence type="ECO:0000313" key="7">
    <source>
        <dbReference type="EMBL" id="KAH8990330.1"/>
    </source>
</evidence>
<sequence length="1172" mass="131358">MDICFLLIDHNFQAIGGPFLVDSTSDSTIEDLKERVVEKRPGVFSRTDTDPADLTVEVFFSNSVKILSGRQAIAELNISKNEILLVKMPGRPAVMLNKVGDPITSQVDRECFPRAHSKGGFTEGDIRFNGIMDRDYDKDDRDVPEFVKKYKQMLASDRRGQIRGVAEMVDGGEDYFDYSTANVSAVVVEQEVFHLIQISSSYKAKYWERGANMNIRLFKECDANWLLFFIIADHIDSHSSSIATDGTPRLSAKLGQEWWPFELAIKVGKLYHTYRPKSDFLALKFDLPRMAVKAASVVRFANTTLDTYKTEKDFVFVAIYISVYGWAPRYVLYQRRGSDDVLRNLRTFVFADRGDRIAFALELYTFCSALADESDNGDTGTKVEKLANAVDDFGKKHGLPMFTGKANYYRTSARCIDRATGTRQLIAKHLRKGSNELDIFKSIHTIRPQSPHIISFIETIPSNTGGWLILPKLYSIRDQELMDSCGHGIAHRDIKPDNLVYDNDFCLQIIDFDVAIEVQDENTEVDEYRGTRDWTAPEMGKEDGPRAMYSLIKVDRWSCGRVLLRHILVGKGDNRLSRFASQLQARDPQQWPSLIGWDKWSAVPSSDMGKVLTVRGKESRPREEAVDVDEPLNDTDIERIKDIANIQLEDARTELERANAVAHAMIQRDDDSEVDDIKVDDDDDDDSAWVDEDDEAMDDDAMKDLVSPKRNGDLSEYNLDTYDEEDDGPASTFGPFTSIKGLQFHRDNDDDPYITLKEDDDELEREENEVLPTDNMLVTAIVEQNVPQLHFFVYDEPTEYLGPHHDLLLSSMPLCLEWLDYPVSSATKEESMDTEDGPGSRFGNYVAIGTLEPEIEIYSIDLLDSVYPDTVLGNPKETAAHVPEAAGTGKKKRKKAKHRSASEAHHVDAILSLSWNRTARQMLASGSADRTVKLWDLSRDPKEGALRSFGKLHRDKVQAVQWNPTDPAVLLSGSYDRTVRVFDSRAPDASVGAVVGADVEAIRWDPWDNHGFYVSLESGMVVNFDARTLPSDLDQPSPARFTIAAHDGAACALDVNAHIRGCLATAGTDKMVKIWNVQEHEDGTKRQVSLVAGRDLGLGEVFSTVWSPDDPLTLAAAGSKAKLQIWDVGANFGARKVFGPRLAEAGRKLRERTTGGVIGVADDEEDSDDEEE</sequence>
<proteinExistence type="predicted"/>
<evidence type="ECO:0000256" key="5">
    <source>
        <dbReference type="SAM" id="MobiDB-lite"/>
    </source>
</evidence>
<keyword evidence="3" id="KW-0677">Repeat</keyword>
<protein>
    <recommendedName>
        <fullName evidence="6">Protein kinase domain-containing protein</fullName>
    </recommendedName>
</protein>
<dbReference type="PANTHER" id="PTHR14091">
    <property type="entry name" value="PERIODIC TRYPTOPHAN PROTEIN 1"/>
    <property type="match status" value="1"/>
</dbReference>
<evidence type="ECO:0000256" key="3">
    <source>
        <dbReference type="ARBA" id="ARBA00022737"/>
    </source>
</evidence>
<dbReference type="InterPro" id="IPR020472">
    <property type="entry name" value="WD40_PAC1"/>
</dbReference>
<dbReference type="InterPro" id="IPR011009">
    <property type="entry name" value="Kinase-like_dom_sf"/>
</dbReference>
<feature type="compositionally biased region" description="Acidic residues" evidence="5">
    <location>
        <begin position="1161"/>
        <end position="1172"/>
    </location>
</feature>
<dbReference type="GO" id="GO:0005634">
    <property type="term" value="C:nucleus"/>
    <property type="evidence" value="ECO:0007669"/>
    <property type="project" value="TreeGrafter"/>
</dbReference>
<evidence type="ECO:0000256" key="4">
    <source>
        <dbReference type="PROSITE-ProRule" id="PRU00221"/>
    </source>
</evidence>
<dbReference type="PROSITE" id="PS00108">
    <property type="entry name" value="PROTEIN_KINASE_ST"/>
    <property type="match status" value="1"/>
</dbReference>
<dbReference type="GO" id="GO:0006364">
    <property type="term" value="P:rRNA processing"/>
    <property type="evidence" value="ECO:0007669"/>
    <property type="project" value="InterPro"/>
</dbReference>
<accession>A0AAD4QA68</accession>
<dbReference type="SMART" id="SM00320">
    <property type="entry name" value="WD40"/>
    <property type="match status" value="4"/>
</dbReference>
<dbReference type="AlphaFoldDB" id="A0AAD4QA68"/>
<dbReference type="InterPro" id="IPR008271">
    <property type="entry name" value="Ser/Thr_kinase_AS"/>
</dbReference>
<dbReference type="InterPro" id="IPR015943">
    <property type="entry name" value="WD40/YVTN_repeat-like_dom_sf"/>
</dbReference>
<dbReference type="Gene3D" id="1.10.510.10">
    <property type="entry name" value="Transferase(Phosphotransferase) domain 1"/>
    <property type="match status" value="1"/>
</dbReference>
<dbReference type="Pfam" id="PF00400">
    <property type="entry name" value="WD40"/>
    <property type="match status" value="2"/>
</dbReference>
<dbReference type="PROSITE" id="PS50294">
    <property type="entry name" value="WD_REPEATS_REGION"/>
    <property type="match status" value="1"/>
</dbReference>
<dbReference type="SMART" id="SM00220">
    <property type="entry name" value="S_TKc"/>
    <property type="match status" value="1"/>
</dbReference>
<dbReference type="PROSITE" id="PS50082">
    <property type="entry name" value="WD_REPEATS_2"/>
    <property type="match status" value="3"/>
</dbReference>
<feature type="region of interest" description="Disordered" evidence="5">
    <location>
        <begin position="666"/>
        <end position="715"/>
    </location>
</feature>
<dbReference type="InterPro" id="IPR044285">
    <property type="entry name" value="PWP1"/>
</dbReference>
<dbReference type="Pfam" id="PF00069">
    <property type="entry name" value="Pkinase"/>
    <property type="match status" value="1"/>
</dbReference>
<dbReference type="InterPro" id="IPR036322">
    <property type="entry name" value="WD40_repeat_dom_sf"/>
</dbReference>
<evidence type="ECO:0000256" key="2">
    <source>
        <dbReference type="ARBA" id="ARBA00022574"/>
    </source>
</evidence>
<dbReference type="InterPro" id="IPR019775">
    <property type="entry name" value="WD40_repeat_CS"/>
</dbReference>
<keyword evidence="1" id="KW-0597">Phosphoprotein</keyword>
<feature type="repeat" description="WD" evidence="4">
    <location>
        <begin position="903"/>
        <end position="938"/>
    </location>
</feature>
<dbReference type="EMBL" id="JAKELL010000031">
    <property type="protein sequence ID" value="KAH8990330.1"/>
    <property type="molecule type" value="Genomic_DNA"/>
</dbReference>
<dbReference type="PANTHER" id="PTHR14091:SF0">
    <property type="entry name" value="PERIODIC TRYPTOPHAN PROTEIN 1 HOMOLOG"/>
    <property type="match status" value="1"/>
</dbReference>
<dbReference type="Proteomes" id="UP001201163">
    <property type="component" value="Unassembled WGS sequence"/>
</dbReference>
<feature type="compositionally biased region" description="Acidic residues" evidence="5">
    <location>
        <begin position="670"/>
        <end position="699"/>
    </location>
</feature>
<feature type="repeat" description="WD" evidence="4">
    <location>
        <begin position="950"/>
        <end position="983"/>
    </location>
</feature>